<organism evidence="3 4">
    <name type="scientific">Dendrothele bispora (strain CBS 962.96)</name>
    <dbReference type="NCBI Taxonomy" id="1314807"/>
    <lineage>
        <taxon>Eukaryota</taxon>
        <taxon>Fungi</taxon>
        <taxon>Dikarya</taxon>
        <taxon>Basidiomycota</taxon>
        <taxon>Agaricomycotina</taxon>
        <taxon>Agaricomycetes</taxon>
        <taxon>Agaricomycetidae</taxon>
        <taxon>Agaricales</taxon>
        <taxon>Agaricales incertae sedis</taxon>
        <taxon>Dendrothele</taxon>
    </lineage>
</organism>
<evidence type="ECO:0000256" key="2">
    <source>
        <dbReference type="SAM" id="Phobius"/>
    </source>
</evidence>
<sequence>MVLLYALARPLPSLLAFTNNRTSFPSEVSLETLDGCSDLQSCRAIEEILYSCIAVVFACTWIAIHPNIPRHFAFWDNSNNELADPFTISWALVTAQNISCMLLSLLVPELIIFWAMRQWFAARYIAKKYSRYGWTNTHGHFLIMGGFALFKDGAYICTLQDSDSFSDSDRDVALAIARNLGRQVEFQTISSGEKRESQESEQLELEDDHSPPLLPKYTLQVSGEGSSGATCLLEFLVQHKYIVITENEITAKSMGDGLTKIIAVGQTSWFIAQCIARTIEGLVITDLEIVTVAFALLNIAAYFLWWNKPQRVRHPVKIDYCRSYSVLITSELKKKESKIWNKLQALFAWLFQQIITVRNGLTDWRKGYWELDDVSELPWPVRAIVFLIRITFDLLARAILFGFVVAVCAVVVAVAAGIAIIAGALIIVVSICIIVLIFLWIVFKQSADVISGDAHYQTGLKSDPFRLYLTVVFLFLVFGGIHCVPWNFTFPTHTERILWRISAVTVTAFPFASFALFAVVGFLAGGTSDTVGEVIGALVATSLTLAYTGARITLIVVALMELRMLPASAYQTVDWTRLIPHI</sequence>
<feature type="transmembrane region" description="Helical" evidence="2">
    <location>
        <begin position="394"/>
        <end position="414"/>
    </location>
</feature>
<feature type="transmembrane region" description="Helical" evidence="2">
    <location>
        <begin position="421"/>
        <end position="443"/>
    </location>
</feature>
<keyword evidence="2" id="KW-0812">Transmembrane</keyword>
<gene>
    <name evidence="3" type="ORF">K435DRAFT_715261</name>
</gene>
<dbReference type="PANTHER" id="PTHR35043:SF7">
    <property type="entry name" value="TRANSCRIPTION FACTOR DOMAIN-CONTAINING PROTEIN"/>
    <property type="match status" value="1"/>
</dbReference>
<dbReference type="EMBL" id="ML179063">
    <property type="protein sequence ID" value="THV03731.1"/>
    <property type="molecule type" value="Genomic_DNA"/>
</dbReference>
<keyword evidence="2" id="KW-1133">Transmembrane helix</keyword>
<keyword evidence="4" id="KW-1185">Reference proteome</keyword>
<evidence type="ECO:0000313" key="4">
    <source>
        <dbReference type="Proteomes" id="UP000297245"/>
    </source>
</evidence>
<dbReference type="AlphaFoldDB" id="A0A4S8MM54"/>
<accession>A0A4S8MM54</accession>
<feature type="transmembrane region" description="Helical" evidence="2">
    <location>
        <begin position="48"/>
        <end position="68"/>
    </location>
</feature>
<feature type="transmembrane region" description="Helical" evidence="2">
    <location>
        <begin position="497"/>
        <end position="523"/>
    </location>
</feature>
<reference evidence="3 4" key="1">
    <citation type="journal article" date="2019" name="Nat. Ecol. Evol.">
        <title>Megaphylogeny resolves global patterns of mushroom evolution.</title>
        <authorList>
            <person name="Varga T."/>
            <person name="Krizsan K."/>
            <person name="Foldi C."/>
            <person name="Dima B."/>
            <person name="Sanchez-Garcia M."/>
            <person name="Sanchez-Ramirez S."/>
            <person name="Szollosi G.J."/>
            <person name="Szarkandi J.G."/>
            <person name="Papp V."/>
            <person name="Albert L."/>
            <person name="Andreopoulos W."/>
            <person name="Angelini C."/>
            <person name="Antonin V."/>
            <person name="Barry K.W."/>
            <person name="Bougher N.L."/>
            <person name="Buchanan P."/>
            <person name="Buyck B."/>
            <person name="Bense V."/>
            <person name="Catcheside P."/>
            <person name="Chovatia M."/>
            <person name="Cooper J."/>
            <person name="Damon W."/>
            <person name="Desjardin D."/>
            <person name="Finy P."/>
            <person name="Geml J."/>
            <person name="Haridas S."/>
            <person name="Hughes K."/>
            <person name="Justo A."/>
            <person name="Karasinski D."/>
            <person name="Kautmanova I."/>
            <person name="Kiss B."/>
            <person name="Kocsube S."/>
            <person name="Kotiranta H."/>
            <person name="LaButti K.M."/>
            <person name="Lechner B.E."/>
            <person name="Liimatainen K."/>
            <person name="Lipzen A."/>
            <person name="Lukacs Z."/>
            <person name="Mihaltcheva S."/>
            <person name="Morgado L.N."/>
            <person name="Niskanen T."/>
            <person name="Noordeloos M.E."/>
            <person name="Ohm R.A."/>
            <person name="Ortiz-Santana B."/>
            <person name="Ovrebo C."/>
            <person name="Racz N."/>
            <person name="Riley R."/>
            <person name="Savchenko A."/>
            <person name="Shiryaev A."/>
            <person name="Soop K."/>
            <person name="Spirin V."/>
            <person name="Szebenyi C."/>
            <person name="Tomsovsky M."/>
            <person name="Tulloss R.E."/>
            <person name="Uehling J."/>
            <person name="Grigoriev I.V."/>
            <person name="Vagvolgyi C."/>
            <person name="Papp T."/>
            <person name="Martin F.M."/>
            <person name="Miettinen O."/>
            <person name="Hibbett D.S."/>
            <person name="Nagy L.G."/>
        </authorList>
    </citation>
    <scope>NUCLEOTIDE SEQUENCE [LARGE SCALE GENOMIC DNA]</scope>
    <source>
        <strain evidence="3 4">CBS 962.96</strain>
    </source>
</reference>
<evidence type="ECO:0000256" key="1">
    <source>
        <dbReference type="SAM" id="MobiDB-lite"/>
    </source>
</evidence>
<feature type="region of interest" description="Disordered" evidence="1">
    <location>
        <begin position="190"/>
        <end position="212"/>
    </location>
</feature>
<feature type="transmembrane region" description="Helical" evidence="2">
    <location>
        <begin position="465"/>
        <end position="485"/>
    </location>
</feature>
<dbReference type="Proteomes" id="UP000297245">
    <property type="component" value="Unassembled WGS sequence"/>
</dbReference>
<feature type="transmembrane region" description="Helical" evidence="2">
    <location>
        <begin position="287"/>
        <end position="305"/>
    </location>
</feature>
<dbReference type="PANTHER" id="PTHR35043">
    <property type="entry name" value="TRANSCRIPTION FACTOR DOMAIN-CONTAINING PROTEIN"/>
    <property type="match status" value="1"/>
</dbReference>
<name>A0A4S8MM54_DENBC</name>
<evidence type="ECO:0000313" key="3">
    <source>
        <dbReference type="EMBL" id="THV03731.1"/>
    </source>
</evidence>
<feature type="transmembrane region" description="Helical" evidence="2">
    <location>
        <begin position="88"/>
        <end position="115"/>
    </location>
</feature>
<dbReference type="OrthoDB" id="9451547at2759"/>
<feature type="non-terminal residue" evidence="3">
    <location>
        <position position="1"/>
    </location>
</feature>
<proteinExistence type="predicted"/>
<keyword evidence="2" id="KW-0472">Membrane</keyword>
<protein>
    <submittedName>
        <fullName evidence="3">Uncharacterized protein</fullName>
    </submittedName>
</protein>
<feature type="transmembrane region" description="Helical" evidence="2">
    <location>
        <begin position="535"/>
        <end position="560"/>
    </location>
</feature>